<dbReference type="PANTHER" id="PTHR30029">
    <property type="entry name" value="STAGE V SPORULATION PROTEIN R"/>
    <property type="match status" value="1"/>
</dbReference>
<evidence type="ECO:0000259" key="2">
    <source>
        <dbReference type="Pfam" id="PF24755"/>
    </source>
</evidence>
<dbReference type="InterPro" id="IPR007390">
    <property type="entry name" value="Spore_V_R"/>
</dbReference>
<evidence type="ECO:0000313" key="3">
    <source>
        <dbReference type="EMBL" id="MCC9294308.1"/>
    </source>
</evidence>
<evidence type="ECO:0000259" key="1">
    <source>
        <dbReference type="Pfam" id="PF04293"/>
    </source>
</evidence>
<dbReference type="PANTHER" id="PTHR30029:SF2">
    <property type="entry name" value="STAGE V SPORULATION PROTEIN R"/>
    <property type="match status" value="1"/>
</dbReference>
<dbReference type="EMBL" id="JAJJPB010000004">
    <property type="protein sequence ID" value="MCC9294308.1"/>
    <property type="molecule type" value="Genomic_DNA"/>
</dbReference>
<dbReference type="InterPro" id="IPR057008">
    <property type="entry name" value="SpoVR-like_C"/>
</dbReference>
<gene>
    <name evidence="3" type="ORF">LN736_05400</name>
</gene>
<dbReference type="InterPro" id="IPR056174">
    <property type="entry name" value="SpoVR_N"/>
</dbReference>
<name>A0ABS8N3F3_9CLOT</name>
<reference evidence="3" key="1">
    <citation type="submission" date="2021-11" db="EMBL/GenBank/DDBJ databases">
        <authorList>
            <person name="Qingchun L."/>
            <person name="Dong Z."/>
            <person name="Zongwei Q."/>
            <person name="Jia Z."/>
            <person name="Duotao L."/>
        </authorList>
    </citation>
    <scope>NUCLEOTIDE SEQUENCE</scope>
    <source>
        <strain evidence="3">WLY-B-L2</strain>
    </source>
</reference>
<proteinExistence type="predicted"/>
<feature type="domain" description="SpoVR protein-like N-terminal" evidence="1">
    <location>
        <begin position="22"/>
        <end position="194"/>
    </location>
</feature>
<feature type="domain" description="SpoVR-like C-terminal" evidence="2">
    <location>
        <begin position="367"/>
        <end position="417"/>
    </location>
</feature>
<evidence type="ECO:0000313" key="4">
    <source>
        <dbReference type="Proteomes" id="UP001165422"/>
    </source>
</evidence>
<keyword evidence="4" id="KW-1185">Reference proteome</keyword>
<accession>A0ABS8N3F3</accession>
<dbReference type="Pfam" id="PF04293">
    <property type="entry name" value="SpoVR"/>
    <property type="match status" value="1"/>
</dbReference>
<organism evidence="3 4">
    <name type="scientific">Clostridium aromativorans</name>
    <dbReference type="NCBI Taxonomy" id="2836848"/>
    <lineage>
        <taxon>Bacteria</taxon>
        <taxon>Bacillati</taxon>
        <taxon>Bacillota</taxon>
        <taxon>Clostridia</taxon>
        <taxon>Eubacteriales</taxon>
        <taxon>Clostridiaceae</taxon>
        <taxon>Clostridium</taxon>
    </lineage>
</organism>
<comment type="caution">
    <text evidence="3">The sequence shown here is derived from an EMBL/GenBank/DDBJ whole genome shotgun (WGS) entry which is preliminary data.</text>
</comment>
<dbReference type="Proteomes" id="UP001165422">
    <property type="component" value="Unassembled WGS sequence"/>
</dbReference>
<protein>
    <submittedName>
        <fullName evidence="3">SpoVR family protein</fullName>
    </submittedName>
</protein>
<sequence>MEIPKRNSTKRSGKKVISLEYTNMDLKNWCDIIENAAKKLGLDFYPQEFEIVDYKDMIGYEAYSGMPSRYPHWSFGKSYDKADSLYKYNISGLPYEMVINSDPCLAYLMKDNTLLLQILTMAHVYGHNDFFKNNRLFKEGTRASYTIEFFKNNADIIREYVNDPSIGYEEVEKVLNAAHSIRFQINRTIGMGKSDEESKEDLIAFIIEKGKLEEWQKNILNIVRRETAYFIPQIETKIMNEGWASYWHYKILNYLKLPPSLHLEFIKRHNDVISPLMGTINPYYLGFKMFEDLEKRYGKDKIFEVRALERDESFIRRYLTEELCSEMNLFEYIKKGDDYVVKEISDESGWTQIRSTLCSNCGVNMIPSIVVDDISKKDGALVLKHIYEGRELNSTYMEATLKHIYDLWKHPVELNTVIYENKTKVCCEEDKKISYTNVK</sequence>
<dbReference type="Pfam" id="PF24755">
    <property type="entry name" value="SpoVR_C"/>
    <property type="match status" value="1"/>
</dbReference>